<evidence type="ECO:0000313" key="2">
    <source>
        <dbReference type="Proteomes" id="UP000005711"/>
    </source>
</evidence>
<name>D1VVM6_9FIRM</name>
<dbReference type="AlphaFoldDB" id="D1VVM6"/>
<accession>D1VVM6</accession>
<dbReference type="EMBL" id="ADDO01000064">
    <property type="protein sequence ID" value="EFA89373.1"/>
    <property type="molecule type" value="Genomic_DNA"/>
</dbReference>
<protein>
    <submittedName>
        <fullName evidence="1">Uncharacterized protein</fullName>
    </submittedName>
</protein>
<reference evidence="1 2" key="1">
    <citation type="submission" date="2009-12" db="EMBL/GenBank/DDBJ databases">
        <title>Genome Sequence of Peptoniphilus lacrimalis 315-B.</title>
        <authorList>
            <person name="Durkin A.S."/>
            <person name="Madupu R."/>
            <person name="Torralba M."/>
            <person name="Methe B."/>
            <person name="Sutton G."/>
            <person name="Strausberg R.L."/>
            <person name="Nelson K.E."/>
        </authorList>
    </citation>
    <scope>NUCLEOTIDE SEQUENCE [LARGE SCALE GENOMIC DNA]</scope>
    <source>
        <strain evidence="1 2">315-B</strain>
    </source>
</reference>
<sequence>MQEKAFARNLINFGSISNISVRDLLTNIYYKNIKKELLQKSIATLLRL</sequence>
<keyword evidence="2" id="KW-1185">Reference proteome</keyword>
<gene>
    <name evidence="1" type="ORF">HMPREF0628_1310</name>
</gene>
<proteinExistence type="predicted"/>
<dbReference type="Proteomes" id="UP000005711">
    <property type="component" value="Unassembled WGS sequence"/>
</dbReference>
<evidence type="ECO:0000313" key="1">
    <source>
        <dbReference type="EMBL" id="EFA89373.1"/>
    </source>
</evidence>
<organism evidence="1 2">
    <name type="scientific">Peptoniphilus lacrimalis 315-B</name>
    <dbReference type="NCBI Taxonomy" id="596330"/>
    <lineage>
        <taxon>Bacteria</taxon>
        <taxon>Bacillati</taxon>
        <taxon>Bacillota</taxon>
        <taxon>Tissierellia</taxon>
        <taxon>Tissierellales</taxon>
        <taxon>Peptoniphilaceae</taxon>
        <taxon>Peptoniphilus</taxon>
    </lineage>
</organism>
<comment type="caution">
    <text evidence="1">The sequence shown here is derived from an EMBL/GenBank/DDBJ whole genome shotgun (WGS) entry which is preliminary data.</text>
</comment>